<proteinExistence type="predicted"/>
<protein>
    <submittedName>
        <fullName evidence="2">Uncharacterized protein</fullName>
    </submittedName>
</protein>
<evidence type="ECO:0000313" key="3">
    <source>
        <dbReference type="Proteomes" id="UP000663843"/>
    </source>
</evidence>
<dbReference type="PANTHER" id="PTHR33266:SF1">
    <property type="entry name" value="F-BOX DOMAIN-CONTAINING PROTEIN"/>
    <property type="match status" value="1"/>
</dbReference>
<dbReference type="AlphaFoldDB" id="A0A8H3BBA5"/>
<sequence length="892" mass="99488">MDIDVPTQPSFTQQILEQIEEHRNSSGGFRNPSELKESELLLLLRTVLSTLSLLPGDPGACWSHLSNPDNFFLVLDLQLAYAANNFSLVENHASFKCFRGENVDVPMATVPMKKSDSSGSQDLKDAFKETYIGDLPKLFKEILDEYGESVFGFEASERPYNKSVPIIQSSGMGKSRLAGETGKLVFTIPINLREFLPSSVATYPPADNIMRAYFGLPESDSDELLQVRYAILLKSLFDLVAPLAEQISKRYTTEGGAKLWAEYLEEDQTLETVGPRRELLYRTVVENALDMSAQVKTKQVILSQEITDRITTLDVSEKVKTYFSSLSTSCSRFCEAVRPTLERQKQVGNTAMVYFDEAQSLTAFPSKPGPLRRMSPYHNLGKVLAELINQRVFFVFLSTNSNLQQLAPAPYDHPSLRVAKGSIVFPPFTELSFDAFDELAFEVLGRSTKGPSLEDVCTTRVISYFGRPMWHVHHQVWREQQQKQQKKQQQQQDPSESSPVNDVITFAVDKIIAHGNPKKSAASNLACIGIRVGITFNSGTWSSRQMEANHVESHMRVIYAIPAHREYMRTGSPSEPILAEAAARKLERCNGTILEAGPRILAENCQAGYLVRRERGELCGRLLLTIAHDLVIKELPDSPDHEPKYHRPIPVLAFLRALFATSHHDIILDATPMRSSVPSKTRTLGEAFKNAYISFSHFEIARDSKVLDASQLPYSLIRGFAIQAKDKQDSIDAVIPIHMGDVTDPITPETTSAISLQFKNRENARHCSVDRSITVPDTSLPMISIVLELGEEDPSPPLVRVGGASDQDALNEVNHYTLIARGHGPETFNAVTATSKPFYDVILGTKDILDDFPRADKKGLTKYLKNTMLLRHDRTAARLATLQSRETILAGI</sequence>
<gene>
    <name evidence="2" type="ORF">RDB_LOCUS88202</name>
</gene>
<dbReference type="Proteomes" id="UP000663843">
    <property type="component" value="Unassembled WGS sequence"/>
</dbReference>
<evidence type="ECO:0000313" key="2">
    <source>
        <dbReference type="EMBL" id="CAE6452295.1"/>
    </source>
</evidence>
<reference evidence="2" key="1">
    <citation type="submission" date="2021-01" db="EMBL/GenBank/DDBJ databases">
        <authorList>
            <person name="Kaushik A."/>
        </authorList>
    </citation>
    <scope>NUCLEOTIDE SEQUENCE</scope>
    <source>
        <strain evidence="2">AG2-2IIIB</strain>
    </source>
</reference>
<accession>A0A8H3BBA5</accession>
<evidence type="ECO:0000256" key="1">
    <source>
        <dbReference type="SAM" id="MobiDB-lite"/>
    </source>
</evidence>
<organism evidence="2 3">
    <name type="scientific">Rhizoctonia solani</name>
    <dbReference type="NCBI Taxonomy" id="456999"/>
    <lineage>
        <taxon>Eukaryota</taxon>
        <taxon>Fungi</taxon>
        <taxon>Dikarya</taxon>
        <taxon>Basidiomycota</taxon>
        <taxon>Agaricomycotina</taxon>
        <taxon>Agaricomycetes</taxon>
        <taxon>Cantharellales</taxon>
        <taxon>Ceratobasidiaceae</taxon>
        <taxon>Rhizoctonia</taxon>
    </lineage>
</organism>
<name>A0A8H3BBA5_9AGAM</name>
<dbReference type="PANTHER" id="PTHR33266">
    <property type="entry name" value="CHROMOSOME 15, WHOLE GENOME SHOTGUN SEQUENCE"/>
    <property type="match status" value="1"/>
</dbReference>
<dbReference type="EMBL" id="CAJMWT010002733">
    <property type="protein sequence ID" value="CAE6452295.1"/>
    <property type="molecule type" value="Genomic_DNA"/>
</dbReference>
<comment type="caution">
    <text evidence="2">The sequence shown here is derived from an EMBL/GenBank/DDBJ whole genome shotgun (WGS) entry which is preliminary data.</text>
</comment>
<feature type="region of interest" description="Disordered" evidence="1">
    <location>
        <begin position="476"/>
        <end position="499"/>
    </location>
</feature>